<feature type="compositionally biased region" description="Low complexity" evidence="1">
    <location>
        <begin position="1"/>
        <end position="12"/>
    </location>
</feature>
<evidence type="ECO:0000313" key="2">
    <source>
        <dbReference type="EMBL" id="CAA9239572.1"/>
    </source>
</evidence>
<proteinExistence type="predicted"/>
<feature type="compositionally biased region" description="Low complexity" evidence="1">
    <location>
        <begin position="42"/>
        <end position="61"/>
    </location>
</feature>
<feature type="compositionally biased region" description="Basic and acidic residues" evidence="1">
    <location>
        <begin position="219"/>
        <end position="233"/>
    </location>
</feature>
<name>A0A6J4I2G2_9ACTN</name>
<feature type="compositionally biased region" description="Basic residues" evidence="1">
    <location>
        <begin position="239"/>
        <end position="265"/>
    </location>
</feature>
<feature type="compositionally biased region" description="Basic residues" evidence="1">
    <location>
        <begin position="140"/>
        <end position="162"/>
    </location>
</feature>
<protein>
    <submittedName>
        <fullName evidence="2">DNTP triphosphohydrolase, broad substrate specificity</fullName>
    </submittedName>
</protein>
<dbReference type="GO" id="GO:0016787">
    <property type="term" value="F:hydrolase activity"/>
    <property type="evidence" value="ECO:0007669"/>
    <property type="project" value="UniProtKB-KW"/>
</dbReference>
<keyword evidence="2" id="KW-0378">Hydrolase</keyword>
<feature type="region of interest" description="Disordered" evidence="1">
    <location>
        <begin position="1"/>
        <end position="359"/>
    </location>
</feature>
<reference evidence="2" key="1">
    <citation type="submission" date="2020-02" db="EMBL/GenBank/DDBJ databases">
        <authorList>
            <person name="Meier V. D."/>
        </authorList>
    </citation>
    <scope>NUCLEOTIDE SEQUENCE</scope>
    <source>
        <strain evidence="2">AVDCRST_MAG20</strain>
    </source>
</reference>
<sequence>ARARRPCAAAGPRRQRRPGRTSPASRPGGARGGRGGRPRPRCQPGLGCRCPGGPRGTGPQPDVLRAGPRPHPARHLVPEAGRQDPGLHPPRRPPAHPADPRPRGGPGGGGHRTRLPAERRPGRGHRPGPRLRARAGGPRQRGRAQPVRRRWVRPRHLGRRRGAPAPEPLRRDARRGPEPLVVPPGAGDAGGGGGELGRPHRLRLPRLRGCGVGRHRHRGDAPRRRARALRDHPPSAARCLHRRCGRRRRGDRQRRHGRAAGRGARRLPGLQLRADLPPAGLGRPGRGGGSRPAGPGRARRRPAEPDPGRGRHRGAGRREPRGAAGGRHLRRRDDGPLRLPVRRVPPGLGPCEAARRGPV</sequence>
<feature type="compositionally biased region" description="Basic residues" evidence="1">
    <location>
        <begin position="122"/>
        <end position="133"/>
    </location>
</feature>
<dbReference type="AlphaFoldDB" id="A0A6J4I2G2"/>
<feature type="non-terminal residue" evidence="2">
    <location>
        <position position="359"/>
    </location>
</feature>
<feature type="compositionally biased region" description="Low complexity" evidence="1">
    <location>
        <begin position="266"/>
        <end position="281"/>
    </location>
</feature>
<organism evidence="2">
    <name type="scientific">uncultured Acidimicrobiales bacterium</name>
    <dbReference type="NCBI Taxonomy" id="310071"/>
    <lineage>
        <taxon>Bacteria</taxon>
        <taxon>Bacillati</taxon>
        <taxon>Actinomycetota</taxon>
        <taxon>Acidimicrobiia</taxon>
        <taxon>Acidimicrobiales</taxon>
        <taxon>environmental samples</taxon>
    </lineage>
</organism>
<feature type="compositionally biased region" description="Basic and acidic residues" evidence="1">
    <location>
        <begin position="168"/>
        <end position="177"/>
    </location>
</feature>
<accession>A0A6J4I2G2</accession>
<gene>
    <name evidence="2" type="ORF">AVDCRST_MAG20-1661</name>
</gene>
<feature type="compositionally biased region" description="Gly residues" evidence="1">
    <location>
        <begin position="187"/>
        <end position="196"/>
    </location>
</feature>
<feature type="compositionally biased region" description="Low complexity" evidence="1">
    <location>
        <begin position="337"/>
        <end position="350"/>
    </location>
</feature>
<feature type="compositionally biased region" description="Gly residues" evidence="1">
    <location>
        <begin position="282"/>
        <end position="291"/>
    </location>
</feature>
<evidence type="ECO:0000256" key="1">
    <source>
        <dbReference type="SAM" id="MobiDB-lite"/>
    </source>
</evidence>
<dbReference type="EMBL" id="CADCSY010000074">
    <property type="protein sequence ID" value="CAA9239572.1"/>
    <property type="molecule type" value="Genomic_DNA"/>
</dbReference>
<feature type="non-terminal residue" evidence="2">
    <location>
        <position position="1"/>
    </location>
</feature>